<comment type="caution">
    <text evidence="3">The sequence shown here is derived from an EMBL/GenBank/DDBJ whole genome shotgun (WGS) entry which is preliminary data.</text>
</comment>
<dbReference type="InterPro" id="IPR032506">
    <property type="entry name" value="SGSH_C"/>
</dbReference>
<dbReference type="Proteomes" id="UP000023152">
    <property type="component" value="Unassembled WGS sequence"/>
</dbReference>
<dbReference type="SUPFAM" id="SSF53649">
    <property type="entry name" value="Alkaline phosphatase-like"/>
    <property type="match status" value="1"/>
</dbReference>
<evidence type="ECO:0000259" key="2">
    <source>
        <dbReference type="Pfam" id="PF16347"/>
    </source>
</evidence>
<keyword evidence="4" id="KW-1185">Reference proteome</keyword>
<dbReference type="AlphaFoldDB" id="X6M7K2"/>
<proteinExistence type="inferred from homology"/>
<dbReference type="OrthoDB" id="96314at2759"/>
<reference evidence="3 4" key="1">
    <citation type="journal article" date="2013" name="Curr. Biol.">
        <title>The Genome of the Foraminiferan Reticulomyxa filosa.</title>
        <authorList>
            <person name="Glockner G."/>
            <person name="Hulsmann N."/>
            <person name="Schleicher M."/>
            <person name="Noegel A.A."/>
            <person name="Eichinger L."/>
            <person name="Gallinger C."/>
            <person name="Pawlowski J."/>
            <person name="Sierra R."/>
            <person name="Euteneuer U."/>
            <person name="Pillet L."/>
            <person name="Moustafa A."/>
            <person name="Platzer M."/>
            <person name="Groth M."/>
            <person name="Szafranski K."/>
            <person name="Schliwa M."/>
        </authorList>
    </citation>
    <scope>NUCLEOTIDE SEQUENCE [LARGE SCALE GENOMIC DNA]</scope>
</reference>
<dbReference type="Gene3D" id="3.40.720.10">
    <property type="entry name" value="Alkaline Phosphatase, subunit A"/>
    <property type="match status" value="1"/>
</dbReference>
<dbReference type="Pfam" id="PF16347">
    <property type="entry name" value="SGSH_C"/>
    <property type="match status" value="1"/>
</dbReference>
<accession>X6M7K2</accession>
<organism evidence="3 4">
    <name type="scientific">Reticulomyxa filosa</name>
    <dbReference type="NCBI Taxonomy" id="46433"/>
    <lineage>
        <taxon>Eukaryota</taxon>
        <taxon>Sar</taxon>
        <taxon>Rhizaria</taxon>
        <taxon>Retaria</taxon>
        <taxon>Foraminifera</taxon>
        <taxon>Monothalamids</taxon>
        <taxon>Reticulomyxidae</taxon>
        <taxon>Reticulomyxa</taxon>
    </lineage>
</organism>
<feature type="domain" description="N-sulphoglucosamine sulphohydrolase C-terminal" evidence="2">
    <location>
        <begin position="1"/>
        <end position="64"/>
    </location>
</feature>
<dbReference type="GO" id="GO:0008449">
    <property type="term" value="F:N-acetylglucosamine-6-sulfatase activity"/>
    <property type="evidence" value="ECO:0007669"/>
    <property type="project" value="TreeGrafter"/>
</dbReference>
<evidence type="ECO:0000256" key="1">
    <source>
        <dbReference type="ARBA" id="ARBA00008779"/>
    </source>
</evidence>
<evidence type="ECO:0000313" key="3">
    <source>
        <dbReference type="EMBL" id="ETO09422.1"/>
    </source>
</evidence>
<dbReference type="PANTHER" id="PTHR43108">
    <property type="entry name" value="N-ACETYLGLUCOSAMINE-6-SULFATASE FAMILY MEMBER"/>
    <property type="match status" value="1"/>
</dbReference>
<protein>
    <recommendedName>
        <fullName evidence="2">N-sulphoglucosamine sulphohydrolase C-terminal domain-containing protein</fullName>
    </recommendedName>
</protein>
<comment type="similarity">
    <text evidence="1">Belongs to the sulfatase family.</text>
</comment>
<evidence type="ECO:0000313" key="4">
    <source>
        <dbReference type="Proteomes" id="UP000023152"/>
    </source>
</evidence>
<gene>
    <name evidence="3" type="ORF">RFI_27955</name>
</gene>
<dbReference type="GO" id="GO:0005539">
    <property type="term" value="F:glycosaminoglycan binding"/>
    <property type="evidence" value="ECO:0007669"/>
    <property type="project" value="TreeGrafter"/>
</dbReference>
<sequence length="226" mass="25925">MYETDIRVPMYLRGPNIRANTSSNAIVGNVDILPTFIDLAGIDLENKDEVMDGKSMVGTVIKMEGVPLMDTHYKKFGGQGANASGWRDYFLSEYRRDGTGVNNFGLCQLWFPNASDTLSPYVPGAIITPPGGPYGNTTWWLVDDQYSNNWRMLRILNESHNWSYGEFVNYNWTEQDFENPMFFEFYDINIDPWQMNNTYILLNEETKQVLHNMLMQYGNCSGLSCP</sequence>
<dbReference type="PANTHER" id="PTHR43108:SF8">
    <property type="entry name" value="SD21168P"/>
    <property type="match status" value="1"/>
</dbReference>
<dbReference type="InterPro" id="IPR017850">
    <property type="entry name" value="Alkaline_phosphatase_core_sf"/>
</dbReference>
<dbReference type="EMBL" id="ASPP01024076">
    <property type="protein sequence ID" value="ETO09422.1"/>
    <property type="molecule type" value="Genomic_DNA"/>
</dbReference>
<name>X6M7K2_RETFI</name>